<dbReference type="EMBL" id="CAXDID020000146">
    <property type="protein sequence ID" value="CAL6040565.1"/>
    <property type="molecule type" value="Genomic_DNA"/>
</dbReference>
<dbReference type="InterPro" id="IPR009057">
    <property type="entry name" value="Homeodomain-like_sf"/>
</dbReference>
<keyword evidence="3" id="KW-1185">Reference proteome</keyword>
<protein>
    <submittedName>
        <fullName evidence="1">SANT/Myb domain</fullName>
    </submittedName>
    <submittedName>
        <fullName evidence="2">SANT/Myb_domain</fullName>
    </submittedName>
</protein>
<reference evidence="1" key="1">
    <citation type="submission" date="2023-06" db="EMBL/GenBank/DDBJ databases">
        <authorList>
            <person name="Kurt Z."/>
        </authorList>
    </citation>
    <scope>NUCLEOTIDE SEQUENCE</scope>
</reference>
<dbReference type="Proteomes" id="UP001642409">
    <property type="component" value="Unassembled WGS sequence"/>
</dbReference>
<gene>
    <name evidence="2" type="ORF">HINF_LOCUS38394</name>
    <name evidence="1" type="ORF">HINF_LOCUS47400</name>
</gene>
<evidence type="ECO:0000313" key="2">
    <source>
        <dbReference type="EMBL" id="CAL6040565.1"/>
    </source>
</evidence>
<dbReference type="InterPro" id="IPR001005">
    <property type="entry name" value="SANT/Myb"/>
</dbReference>
<sequence length="84" mass="10447">MPYQQKNRWTADEEALYQFLLKQYHCNFKEASKHFPSRSYSQCVNIFTFQLFTCREYKNLWLQIRLAQFYEPCFQISNEQLFRL</sequence>
<proteinExistence type="predicted"/>
<name>A0AA86UIL5_9EUKA</name>
<accession>A0AA86UIL5</accession>
<dbReference type="EMBL" id="CATOUU010000924">
    <property type="protein sequence ID" value="CAI9959755.1"/>
    <property type="molecule type" value="Genomic_DNA"/>
</dbReference>
<dbReference type="CDD" id="cd00167">
    <property type="entry name" value="SANT"/>
    <property type="match status" value="1"/>
</dbReference>
<reference evidence="2 3" key="2">
    <citation type="submission" date="2024-07" db="EMBL/GenBank/DDBJ databases">
        <authorList>
            <person name="Akdeniz Z."/>
        </authorList>
    </citation>
    <scope>NUCLEOTIDE SEQUENCE [LARGE SCALE GENOMIC DNA]</scope>
</reference>
<evidence type="ECO:0000313" key="3">
    <source>
        <dbReference type="Proteomes" id="UP001642409"/>
    </source>
</evidence>
<evidence type="ECO:0000313" key="1">
    <source>
        <dbReference type="EMBL" id="CAI9959755.1"/>
    </source>
</evidence>
<dbReference type="SUPFAM" id="SSF46689">
    <property type="entry name" value="Homeodomain-like"/>
    <property type="match status" value="1"/>
</dbReference>
<organism evidence="1">
    <name type="scientific">Hexamita inflata</name>
    <dbReference type="NCBI Taxonomy" id="28002"/>
    <lineage>
        <taxon>Eukaryota</taxon>
        <taxon>Metamonada</taxon>
        <taxon>Diplomonadida</taxon>
        <taxon>Hexamitidae</taxon>
        <taxon>Hexamitinae</taxon>
        <taxon>Hexamita</taxon>
    </lineage>
</organism>
<dbReference type="Gene3D" id="1.10.10.60">
    <property type="entry name" value="Homeodomain-like"/>
    <property type="match status" value="1"/>
</dbReference>
<dbReference type="AlphaFoldDB" id="A0AA86UIL5"/>
<comment type="caution">
    <text evidence="1">The sequence shown here is derived from an EMBL/GenBank/DDBJ whole genome shotgun (WGS) entry which is preliminary data.</text>
</comment>